<comment type="caution">
    <text evidence="2">The sequence shown here is derived from an EMBL/GenBank/DDBJ whole genome shotgun (WGS) entry which is preliminary data.</text>
</comment>
<feature type="region of interest" description="Disordered" evidence="1">
    <location>
        <begin position="1"/>
        <end position="21"/>
    </location>
</feature>
<organism evidence="2 3">
    <name type="scientific">Pristionchus mayeri</name>
    <dbReference type="NCBI Taxonomy" id="1317129"/>
    <lineage>
        <taxon>Eukaryota</taxon>
        <taxon>Metazoa</taxon>
        <taxon>Ecdysozoa</taxon>
        <taxon>Nematoda</taxon>
        <taxon>Chromadorea</taxon>
        <taxon>Rhabditida</taxon>
        <taxon>Rhabditina</taxon>
        <taxon>Diplogasteromorpha</taxon>
        <taxon>Diplogasteroidea</taxon>
        <taxon>Neodiplogasteridae</taxon>
        <taxon>Pristionchus</taxon>
    </lineage>
</organism>
<reference evidence="3" key="1">
    <citation type="submission" date="2022-10" db="EMBL/GenBank/DDBJ databases">
        <title>Genome assembly of Pristionchus species.</title>
        <authorList>
            <person name="Yoshida K."/>
            <person name="Sommer R.J."/>
        </authorList>
    </citation>
    <scope>NUCLEOTIDE SEQUENCE [LARGE SCALE GENOMIC DNA]</scope>
    <source>
        <strain evidence="3">RS5460</strain>
    </source>
</reference>
<accession>A0AAN4ZQG0</accession>
<dbReference type="AlphaFoldDB" id="A0AAN4ZQG0"/>
<dbReference type="Proteomes" id="UP001328107">
    <property type="component" value="Unassembled WGS sequence"/>
</dbReference>
<proteinExistence type="predicted"/>
<protein>
    <submittedName>
        <fullName evidence="2">Uncharacterized protein</fullName>
    </submittedName>
</protein>
<evidence type="ECO:0000313" key="2">
    <source>
        <dbReference type="EMBL" id="GMR42898.1"/>
    </source>
</evidence>
<dbReference type="EMBL" id="BTRK01000003">
    <property type="protein sequence ID" value="GMR42898.1"/>
    <property type="molecule type" value="Genomic_DNA"/>
</dbReference>
<sequence length="182" mass="20803">LAAMGASASVPFKDPAKEEMTKNLQREAEELKADLKKTRDELKSVIKSHSKELDAITKERLNDEKEHLYEMRKEAEKVDQTRTELTEKIINLPKETTDRVLALERAHNETMTKALTYIQTVPRSIEADKEAAQLDAHYEEIRANISQIRTSYAELCELVIRTASEAEIQEEAKKMSQLCEKG</sequence>
<feature type="non-terminal residue" evidence="2">
    <location>
        <position position="1"/>
    </location>
</feature>
<gene>
    <name evidence="2" type="ORF">PMAYCL1PPCAC_13093</name>
</gene>
<keyword evidence="3" id="KW-1185">Reference proteome</keyword>
<evidence type="ECO:0000313" key="3">
    <source>
        <dbReference type="Proteomes" id="UP001328107"/>
    </source>
</evidence>
<evidence type="ECO:0000256" key="1">
    <source>
        <dbReference type="SAM" id="MobiDB-lite"/>
    </source>
</evidence>
<name>A0AAN4ZQG0_9BILA</name>